<dbReference type="OrthoDB" id="9781367at2"/>
<accession>A0A1Y0I2X6</accession>
<dbReference type="Proteomes" id="UP000196027">
    <property type="component" value="Chromosome"/>
</dbReference>
<dbReference type="GO" id="GO:0046872">
    <property type="term" value="F:metal ion binding"/>
    <property type="evidence" value="ECO:0007669"/>
    <property type="project" value="UniProtKB-KW"/>
</dbReference>
<gene>
    <name evidence="18" type="ORF">OLMES_0027</name>
</gene>
<dbReference type="Pfam" id="PF13242">
    <property type="entry name" value="Hydrolase_like"/>
    <property type="match status" value="1"/>
</dbReference>
<feature type="binding site" evidence="17">
    <location>
        <position position="96"/>
    </location>
    <ligand>
        <name>Zn(2+)</name>
        <dbReference type="ChEBI" id="CHEBI:29105"/>
    </ligand>
</feature>
<feature type="binding site" evidence="17">
    <location>
        <position position="6"/>
    </location>
    <ligand>
        <name>Mg(2+)</name>
        <dbReference type="ChEBI" id="CHEBI:18420"/>
    </ligand>
</feature>
<comment type="similarity">
    <text evidence="13 14">Belongs to the gmhB family.</text>
</comment>
<evidence type="ECO:0000256" key="11">
    <source>
        <dbReference type="ARBA" id="ARBA00022842"/>
    </source>
</evidence>
<dbReference type="InterPro" id="IPR006549">
    <property type="entry name" value="HAD-SF_hydro_IIIA"/>
</dbReference>
<feature type="active site" description="Proton donor" evidence="15">
    <location>
        <position position="8"/>
    </location>
</feature>
<dbReference type="EMBL" id="CP021425">
    <property type="protein sequence ID" value="ARU54136.1"/>
    <property type="molecule type" value="Genomic_DNA"/>
</dbReference>
<evidence type="ECO:0000256" key="10">
    <source>
        <dbReference type="ARBA" id="ARBA00022833"/>
    </source>
</evidence>
<evidence type="ECO:0000313" key="19">
    <source>
        <dbReference type="Proteomes" id="UP000196027"/>
    </source>
</evidence>
<protein>
    <recommendedName>
        <fullName evidence="14">D,D-heptose 1,7-bisphosphate phosphatase</fullName>
        <ecNumber evidence="14">3.1.3.-</ecNumber>
    </recommendedName>
</protein>
<keyword evidence="19" id="KW-1185">Reference proteome</keyword>
<evidence type="ECO:0000256" key="8">
    <source>
        <dbReference type="ARBA" id="ARBA00022723"/>
    </source>
</evidence>
<feature type="site" description="Stabilizes the phosphoryl group" evidence="16">
    <location>
        <position position="49"/>
    </location>
</feature>
<evidence type="ECO:0000256" key="3">
    <source>
        <dbReference type="ARBA" id="ARBA00001947"/>
    </source>
</evidence>
<keyword evidence="10 17" id="KW-0862">Zinc</keyword>
<dbReference type="InterPro" id="IPR006543">
    <property type="entry name" value="Histidinol-phos"/>
</dbReference>
<dbReference type="NCBIfam" id="TIGR01656">
    <property type="entry name" value="Histidinol-ppas"/>
    <property type="match status" value="1"/>
</dbReference>
<evidence type="ECO:0000256" key="13">
    <source>
        <dbReference type="ARBA" id="ARBA00061616"/>
    </source>
</evidence>
<dbReference type="RefSeq" id="WP_087459371.1">
    <property type="nucleotide sequence ID" value="NZ_CP021425.1"/>
</dbReference>
<dbReference type="PANTHER" id="PTHR42891:SF1">
    <property type="entry name" value="D-GLYCERO-BETA-D-MANNO-HEPTOSE-1,7-BISPHOSPHATE 7-PHOSPHATASE"/>
    <property type="match status" value="1"/>
</dbReference>
<dbReference type="SUPFAM" id="SSF56784">
    <property type="entry name" value="HAD-like"/>
    <property type="match status" value="1"/>
</dbReference>
<evidence type="ECO:0000256" key="16">
    <source>
        <dbReference type="PIRSR" id="PIRSR004682-3"/>
    </source>
</evidence>
<comment type="pathway">
    <text evidence="5">Nucleotide-sugar biosynthesis; ADP-L-glycero-beta-D-manno-heptose biosynthesis; ADP-L-glycero-beta-D-manno-heptose from D-glycero-beta-D-manno-heptose 7-phosphate: step 2/4.</text>
</comment>
<feature type="binding site" evidence="17">
    <location>
        <position position="8"/>
    </location>
    <ligand>
        <name>Mg(2+)</name>
        <dbReference type="ChEBI" id="CHEBI:18420"/>
    </ligand>
</feature>
<organism evidence="18 19">
    <name type="scientific">Oleiphilus messinensis</name>
    <dbReference type="NCBI Taxonomy" id="141451"/>
    <lineage>
        <taxon>Bacteria</taxon>
        <taxon>Pseudomonadati</taxon>
        <taxon>Pseudomonadota</taxon>
        <taxon>Gammaproteobacteria</taxon>
        <taxon>Oceanospirillales</taxon>
        <taxon>Oleiphilaceae</taxon>
        <taxon>Oleiphilus</taxon>
    </lineage>
</organism>
<feature type="site" description="Stabilizes the phosphoryl group" evidence="16">
    <location>
        <position position="100"/>
    </location>
</feature>
<dbReference type="GO" id="GO:0005975">
    <property type="term" value="P:carbohydrate metabolic process"/>
    <property type="evidence" value="ECO:0007669"/>
    <property type="project" value="InterPro"/>
</dbReference>
<feature type="active site" description="Nucleophile" evidence="15">
    <location>
        <position position="6"/>
    </location>
</feature>
<feature type="binding site" evidence="17">
    <location>
        <position position="126"/>
    </location>
    <ligand>
        <name>Mg(2+)</name>
        <dbReference type="ChEBI" id="CHEBI:18420"/>
    </ligand>
</feature>
<evidence type="ECO:0000256" key="14">
    <source>
        <dbReference type="PIRNR" id="PIRNR004682"/>
    </source>
</evidence>
<sequence length="179" mass="19090">MVIILDRDGVINVDSADYVKSADEWHPIDGSIEAIARLSKSGYRIAIATNQSGVGRGYYTLAELHAMHEKMCALVAEQGGSISHIAYCPHHPDEGCECRKPKPGLLREIGSALGIADFSSVTMVGDSLKDLQAAQSVGCRAALVKTGNGMTTLSELDDAGLSDISVYDNLADFVNHILK</sequence>
<dbReference type="FunFam" id="3.40.50.1000:FF:000168">
    <property type="entry name" value="D,D-heptose 1,7-bisphosphate phosphatase"/>
    <property type="match status" value="1"/>
</dbReference>
<dbReference type="InterPro" id="IPR023214">
    <property type="entry name" value="HAD_sf"/>
</dbReference>
<dbReference type="GO" id="GO:0005737">
    <property type="term" value="C:cytoplasm"/>
    <property type="evidence" value="ECO:0007669"/>
    <property type="project" value="UniProtKB-SubCell"/>
</dbReference>
<dbReference type="Gene3D" id="3.40.50.1000">
    <property type="entry name" value="HAD superfamily/HAD-like"/>
    <property type="match status" value="1"/>
</dbReference>
<comment type="cofactor">
    <cofactor evidence="2 17">
        <name>Mg(2+)</name>
        <dbReference type="ChEBI" id="CHEBI:18420"/>
    </cofactor>
</comment>
<evidence type="ECO:0000256" key="1">
    <source>
        <dbReference type="ARBA" id="ARBA00001226"/>
    </source>
</evidence>
<dbReference type="PIRSF" id="PIRSF004682">
    <property type="entry name" value="GmhB"/>
    <property type="match status" value="1"/>
</dbReference>
<dbReference type="InterPro" id="IPR036412">
    <property type="entry name" value="HAD-like_sf"/>
</dbReference>
<name>A0A1Y0I2X6_9GAMM</name>
<dbReference type="PANTHER" id="PTHR42891">
    <property type="entry name" value="D-GLYCERO-BETA-D-MANNO-HEPTOSE-1,7-BISPHOSPHATE 7-PHOSPHATASE"/>
    <property type="match status" value="1"/>
</dbReference>
<feature type="binding site" evidence="17">
    <location>
        <position position="88"/>
    </location>
    <ligand>
        <name>Zn(2+)</name>
        <dbReference type="ChEBI" id="CHEBI:29105"/>
    </ligand>
</feature>
<keyword evidence="8 17" id="KW-0479">Metal-binding</keyword>
<reference evidence="18 19" key="1">
    <citation type="submission" date="2017-05" db="EMBL/GenBank/DDBJ databases">
        <title>Genomic insights into alkan degradation activity of Oleiphilus messinensis.</title>
        <authorList>
            <person name="Kozyavkin S.A."/>
            <person name="Slesarev A.I."/>
            <person name="Golyshin P.N."/>
            <person name="Korzhenkov A."/>
            <person name="Golyshina O.N."/>
            <person name="Toshchakov S.V."/>
        </authorList>
    </citation>
    <scope>NUCLEOTIDE SEQUENCE [LARGE SCALE GENOMIC DNA]</scope>
    <source>
        <strain evidence="18 19">ME102</strain>
    </source>
</reference>
<comment type="catalytic activity">
    <reaction evidence="1">
        <text>D-glycero-beta-D-manno-heptose 1,7-bisphosphate + H2O = D-glycero-beta-D-manno-heptose 1-phosphate + phosphate</text>
        <dbReference type="Rhea" id="RHEA:28518"/>
        <dbReference type="ChEBI" id="CHEBI:15377"/>
        <dbReference type="ChEBI" id="CHEBI:43474"/>
        <dbReference type="ChEBI" id="CHEBI:60208"/>
        <dbReference type="ChEBI" id="CHEBI:61593"/>
        <dbReference type="EC" id="3.1.3.82"/>
    </reaction>
</comment>
<evidence type="ECO:0000256" key="5">
    <source>
        <dbReference type="ARBA" id="ARBA00004708"/>
    </source>
</evidence>
<dbReference type="GO" id="GO:0034200">
    <property type="term" value="F:D-glycero-beta-D-manno-heptose 1,7-bisphosphate 7-phosphatase activity"/>
    <property type="evidence" value="ECO:0007669"/>
    <property type="project" value="UniProtKB-EC"/>
</dbReference>
<comment type="cofactor">
    <cofactor evidence="3 17">
        <name>Zn(2+)</name>
        <dbReference type="ChEBI" id="CHEBI:29105"/>
    </cofactor>
</comment>
<dbReference type="KEGG" id="ome:OLMES_0027"/>
<feature type="site" description="Contributes to substrate recognition" evidence="16">
    <location>
        <position position="99"/>
    </location>
</feature>
<keyword evidence="7 14" id="KW-0963">Cytoplasm</keyword>
<evidence type="ECO:0000256" key="12">
    <source>
        <dbReference type="ARBA" id="ARBA00023277"/>
    </source>
</evidence>
<feature type="binding site" evidence="17">
    <location>
        <position position="98"/>
    </location>
    <ligand>
        <name>Zn(2+)</name>
        <dbReference type="ChEBI" id="CHEBI:29105"/>
    </ligand>
</feature>
<keyword evidence="11 17" id="KW-0460">Magnesium</keyword>
<evidence type="ECO:0000256" key="4">
    <source>
        <dbReference type="ARBA" id="ARBA00004496"/>
    </source>
</evidence>
<comment type="subunit">
    <text evidence="6">Monomer.</text>
</comment>
<dbReference type="CDD" id="cd07503">
    <property type="entry name" value="HAD_HisB-N"/>
    <property type="match status" value="1"/>
</dbReference>
<dbReference type="AlphaFoldDB" id="A0A1Y0I2X6"/>
<feature type="binding site" evidence="17">
    <location>
        <position position="90"/>
    </location>
    <ligand>
        <name>Zn(2+)</name>
        <dbReference type="ChEBI" id="CHEBI:29105"/>
    </ligand>
</feature>
<dbReference type="EC" id="3.1.3.-" evidence="14"/>
<evidence type="ECO:0000256" key="7">
    <source>
        <dbReference type="ARBA" id="ARBA00022490"/>
    </source>
</evidence>
<proteinExistence type="inferred from homology"/>
<evidence type="ECO:0000256" key="17">
    <source>
        <dbReference type="PIRSR" id="PIRSR004682-4"/>
    </source>
</evidence>
<evidence type="ECO:0000313" key="18">
    <source>
        <dbReference type="EMBL" id="ARU54136.1"/>
    </source>
</evidence>
<dbReference type="NCBIfam" id="TIGR01662">
    <property type="entry name" value="HAD-SF-IIIA"/>
    <property type="match status" value="1"/>
</dbReference>
<comment type="subcellular location">
    <subcellularLocation>
        <location evidence="4 14">Cytoplasm</location>
    </subcellularLocation>
</comment>
<dbReference type="InterPro" id="IPR004446">
    <property type="entry name" value="Heptose_bisP_phosphatase"/>
</dbReference>
<evidence type="ECO:0000256" key="15">
    <source>
        <dbReference type="PIRSR" id="PIRSR004682-1"/>
    </source>
</evidence>
<evidence type="ECO:0000256" key="6">
    <source>
        <dbReference type="ARBA" id="ARBA00011245"/>
    </source>
</evidence>
<evidence type="ECO:0000256" key="9">
    <source>
        <dbReference type="ARBA" id="ARBA00022801"/>
    </source>
</evidence>
<evidence type="ECO:0000256" key="2">
    <source>
        <dbReference type="ARBA" id="ARBA00001946"/>
    </source>
</evidence>
<keyword evidence="9 14" id="KW-0378">Hydrolase</keyword>
<dbReference type="NCBIfam" id="NF006506">
    <property type="entry name" value="PRK08942.1"/>
    <property type="match status" value="1"/>
</dbReference>
<keyword evidence="12 14" id="KW-0119">Carbohydrate metabolism</keyword>